<evidence type="ECO:0000256" key="2">
    <source>
        <dbReference type="SAM" id="Phobius"/>
    </source>
</evidence>
<dbReference type="GO" id="GO:0016757">
    <property type="term" value="F:glycosyltransferase activity"/>
    <property type="evidence" value="ECO:0007669"/>
    <property type="project" value="InterPro"/>
</dbReference>
<dbReference type="CAZy" id="GT4">
    <property type="family name" value="Glycosyltransferase Family 4"/>
</dbReference>
<dbReference type="BioCyc" id="IAGG583356:GHAH-1865-MONOMER"/>
<evidence type="ECO:0000259" key="3">
    <source>
        <dbReference type="Pfam" id="PF00534"/>
    </source>
</evidence>
<sequence length="405" mass="46732">MSNIESSLACENIQIIMVSSFDHSKCGVRRYSENLINELTRLGVHVVKVPTFKHYGFKAPILLLNTIRYFSRKYDVRLIHIQHEYGIYALPKGASIAFVLPLLRLLGLKIVVTLHTAYEPLLLIKSYLRETRRLLEFSKTKAIMYLLSIPIRLVIHVLITFIINNLAHKVIIHTPRNMKGTYTKYSKVKIIPHGTPAPRYANINTLCTPHESEILELRNRFRDKKIIITPGLIRPSKRYDWVIEAVASKELNEKVMYIIAGSPQTEAGKRWLNIIRNLAKTTQNVIIIERYLNECELALLLLQADIIVLPYYTASLTGSGVLHDAMTYCKPIIAPKHGEFELYEDAIAFFDIQNPVESIKNVILRLMDESIYKDLQIKLCKYANITRFDIVAKLHKIIYIETLYR</sequence>
<gene>
    <name evidence="4" type="ordered locus">Igag_1876</name>
</gene>
<dbReference type="Proteomes" id="UP000001304">
    <property type="component" value="Chromosome"/>
</dbReference>
<dbReference type="Gene3D" id="3.40.50.2000">
    <property type="entry name" value="Glycogen Phosphorylase B"/>
    <property type="match status" value="2"/>
</dbReference>
<keyword evidence="1 4" id="KW-0808">Transferase</keyword>
<organism evidence="4 5">
    <name type="scientific">Ignisphaera aggregans (strain DSM 17230 / JCM 13409 / AQ1.S1)</name>
    <dbReference type="NCBI Taxonomy" id="583356"/>
    <lineage>
        <taxon>Archaea</taxon>
        <taxon>Thermoproteota</taxon>
        <taxon>Thermoprotei</taxon>
        <taxon>Desulfurococcales</taxon>
        <taxon>Desulfurococcaceae</taxon>
        <taxon>Ignisphaera</taxon>
    </lineage>
</organism>
<dbReference type="InterPro" id="IPR001296">
    <property type="entry name" value="Glyco_trans_1"/>
</dbReference>
<keyword evidence="2" id="KW-1133">Transmembrane helix</keyword>
<name>E0ST10_IGNAA</name>
<keyword evidence="2" id="KW-0812">Transmembrane</keyword>
<feature type="domain" description="Glycosyl transferase family 1" evidence="3">
    <location>
        <begin position="221"/>
        <end position="340"/>
    </location>
</feature>
<proteinExistence type="predicted"/>
<protein>
    <submittedName>
        <fullName evidence="4">Glycosyl transferase group 1</fullName>
    </submittedName>
</protein>
<dbReference type="Pfam" id="PF00534">
    <property type="entry name" value="Glycos_transf_1"/>
    <property type="match status" value="1"/>
</dbReference>
<dbReference type="SUPFAM" id="SSF53756">
    <property type="entry name" value="UDP-Glycosyltransferase/glycogen phosphorylase"/>
    <property type="match status" value="1"/>
</dbReference>
<dbReference type="EMBL" id="CP002098">
    <property type="protein sequence ID" value="ADM28671.1"/>
    <property type="molecule type" value="Genomic_DNA"/>
</dbReference>
<keyword evidence="5" id="KW-1185">Reference proteome</keyword>
<accession>E0ST10</accession>
<dbReference type="AlphaFoldDB" id="E0ST10"/>
<evidence type="ECO:0000256" key="1">
    <source>
        <dbReference type="ARBA" id="ARBA00022679"/>
    </source>
</evidence>
<evidence type="ECO:0000313" key="4">
    <source>
        <dbReference type="EMBL" id="ADM28671.1"/>
    </source>
</evidence>
<keyword evidence="2" id="KW-0472">Membrane</keyword>
<dbReference type="PANTHER" id="PTHR46401">
    <property type="entry name" value="GLYCOSYLTRANSFERASE WBBK-RELATED"/>
    <property type="match status" value="1"/>
</dbReference>
<feature type="transmembrane region" description="Helical" evidence="2">
    <location>
        <begin position="142"/>
        <end position="163"/>
    </location>
</feature>
<dbReference type="PANTHER" id="PTHR46401:SF2">
    <property type="entry name" value="GLYCOSYLTRANSFERASE WBBK-RELATED"/>
    <property type="match status" value="1"/>
</dbReference>
<evidence type="ECO:0000313" key="5">
    <source>
        <dbReference type="Proteomes" id="UP000001304"/>
    </source>
</evidence>
<dbReference type="HOGENOM" id="CLU_679004_0_0_2"/>
<dbReference type="KEGG" id="iag:Igag_1876"/>
<reference evidence="4 5" key="1">
    <citation type="journal article" date="2010" name="Stand. Genomic Sci.">
        <title>Complete genome sequence of Ignisphaera aggregans type strain (AQ1.S1).</title>
        <authorList>
            <person name="Goker M."/>
            <person name="Held B."/>
            <person name="Lapidus A."/>
            <person name="Nolan M."/>
            <person name="Spring S."/>
            <person name="Yasawong M."/>
            <person name="Lucas S."/>
            <person name="Glavina Del Rio T."/>
            <person name="Tice H."/>
            <person name="Cheng J.F."/>
            <person name="Goodwin L."/>
            <person name="Tapia R."/>
            <person name="Pitluck S."/>
            <person name="Liolios K."/>
            <person name="Ivanova N."/>
            <person name="Mavromatis K."/>
            <person name="Mikhailova N."/>
            <person name="Pati A."/>
            <person name="Chen A."/>
            <person name="Palaniappan K."/>
            <person name="Brambilla E."/>
            <person name="Land M."/>
            <person name="Hauser L."/>
            <person name="Chang Y.J."/>
            <person name="Jeffries C.D."/>
            <person name="Brettin T."/>
            <person name="Detter J.C."/>
            <person name="Han C."/>
            <person name="Rohde M."/>
            <person name="Sikorski J."/>
            <person name="Woyke T."/>
            <person name="Bristow J."/>
            <person name="Eisen J.A."/>
            <person name="Markowitz V."/>
            <person name="Hugenholtz P."/>
            <person name="Kyrpides N.C."/>
            <person name="Klenk H.P."/>
        </authorList>
    </citation>
    <scope>NUCLEOTIDE SEQUENCE [LARGE SCALE GENOMIC DNA]</scope>
    <source>
        <strain evidence="5">DSM 17230 / JCM 13409 / AQ1.S1</strain>
    </source>
</reference>
<dbReference type="STRING" id="583356.Igag_1876"/>